<sequence>MRWHHRKWWWRMMPPPSPDKKLGPHRGAPPPPSRKEGGVVPPPLLPHRHFHVVGRGRRPSDRAEIPRDPRRGRRGEGNGVEGRTPHPTRPTGQQTSWDCGPLGPTPRNEGRNGPPPSTTSMGTHLHSSGELDDESPRQCDTGPRQGLQMIQN</sequence>
<feature type="compositionally biased region" description="Basic and acidic residues" evidence="1">
    <location>
        <begin position="58"/>
        <end position="69"/>
    </location>
</feature>
<protein>
    <submittedName>
        <fullName evidence="2">Uncharacterized protein</fullName>
    </submittedName>
</protein>
<evidence type="ECO:0000313" key="3">
    <source>
        <dbReference type="Proteomes" id="UP001417504"/>
    </source>
</evidence>
<evidence type="ECO:0000313" key="2">
    <source>
        <dbReference type="EMBL" id="KAK9103120.1"/>
    </source>
</evidence>
<feature type="compositionally biased region" description="Basic residues" evidence="1">
    <location>
        <begin position="46"/>
        <end position="57"/>
    </location>
</feature>
<comment type="caution">
    <text evidence="2">The sequence shown here is derived from an EMBL/GenBank/DDBJ whole genome shotgun (WGS) entry which is preliminary data.</text>
</comment>
<accession>A0AAP0F0I5</accession>
<keyword evidence="3" id="KW-1185">Reference proteome</keyword>
<reference evidence="2 3" key="1">
    <citation type="submission" date="2024-01" db="EMBL/GenBank/DDBJ databases">
        <title>Genome assemblies of Stephania.</title>
        <authorList>
            <person name="Yang L."/>
        </authorList>
    </citation>
    <scope>NUCLEOTIDE SEQUENCE [LARGE SCALE GENOMIC DNA]</scope>
    <source>
        <strain evidence="2">QJT</strain>
        <tissue evidence="2">Leaf</tissue>
    </source>
</reference>
<gene>
    <name evidence="2" type="ORF">Sjap_020374</name>
</gene>
<feature type="region of interest" description="Disordered" evidence="1">
    <location>
        <begin position="1"/>
        <end position="152"/>
    </location>
</feature>
<proteinExistence type="predicted"/>
<evidence type="ECO:0000256" key="1">
    <source>
        <dbReference type="SAM" id="MobiDB-lite"/>
    </source>
</evidence>
<organism evidence="2 3">
    <name type="scientific">Stephania japonica</name>
    <dbReference type="NCBI Taxonomy" id="461633"/>
    <lineage>
        <taxon>Eukaryota</taxon>
        <taxon>Viridiplantae</taxon>
        <taxon>Streptophyta</taxon>
        <taxon>Embryophyta</taxon>
        <taxon>Tracheophyta</taxon>
        <taxon>Spermatophyta</taxon>
        <taxon>Magnoliopsida</taxon>
        <taxon>Ranunculales</taxon>
        <taxon>Menispermaceae</taxon>
        <taxon>Menispermoideae</taxon>
        <taxon>Cissampelideae</taxon>
        <taxon>Stephania</taxon>
    </lineage>
</organism>
<name>A0AAP0F0I5_9MAGN</name>
<dbReference type="EMBL" id="JBBNAE010000008">
    <property type="protein sequence ID" value="KAK9103120.1"/>
    <property type="molecule type" value="Genomic_DNA"/>
</dbReference>
<dbReference type="AlphaFoldDB" id="A0AAP0F0I5"/>
<dbReference type="Proteomes" id="UP001417504">
    <property type="component" value="Unassembled WGS sequence"/>
</dbReference>